<evidence type="ECO:0000313" key="2">
    <source>
        <dbReference type="Proteomes" id="UP000006138"/>
    </source>
</evidence>
<gene>
    <name evidence="1" type="ordered locus">RAM_14500</name>
</gene>
<dbReference type="Proteomes" id="UP000006138">
    <property type="component" value="Chromosome"/>
</dbReference>
<reference evidence="1 2" key="1">
    <citation type="journal article" date="2011" name="J. Bacteriol.">
        <title>Whole genome sequence of the rifamycin B-producing strain Amycolatopsis mediterranei S699.</title>
        <authorList>
            <person name="Verma M."/>
            <person name="Kaur J."/>
            <person name="Kumar M."/>
            <person name="Kumari K."/>
            <person name="Saxena A."/>
            <person name="Anand S."/>
            <person name="Nigam A."/>
            <person name="Ravi V."/>
            <person name="Raghuvanshi S."/>
            <person name="Khurana P."/>
            <person name="Tyagi A.K."/>
            <person name="Khurana J.P."/>
            <person name="Lal R."/>
        </authorList>
    </citation>
    <scope>NUCLEOTIDE SEQUENCE [LARGE SCALE GENOMIC DNA]</scope>
    <source>
        <strain evidence="1 2">S699</strain>
    </source>
</reference>
<evidence type="ECO:0000313" key="1">
    <source>
        <dbReference type="EMBL" id="AEK41388.1"/>
    </source>
</evidence>
<proteinExistence type="predicted"/>
<dbReference type="KEGG" id="amn:RAM_14500"/>
<dbReference type="AlphaFoldDB" id="A0A9R0NVG9"/>
<protein>
    <submittedName>
        <fullName evidence="1">Uncharacterized protein</fullName>
    </submittedName>
</protein>
<keyword evidence="2" id="KW-1185">Reference proteome</keyword>
<organism evidence="1 2">
    <name type="scientific">Amycolatopsis mediterranei (strain S699)</name>
    <name type="common">Nocardia mediterranei</name>
    <dbReference type="NCBI Taxonomy" id="713604"/>
    <lineage>
        <taxon>Bacteria</taxon>
        <taxon>Bacillati</taxon>
        <taxon>Actinomycetota</taxon>
        <taxon>Actinomycetes</taxon>
        <taxon>Pseudonocardiales</taxon>
        <taxon>Pseudonocardiaceae</taxon>
        <taxon>Amycolatopsis</taxon>
    </lineage>
</organism>
<sequence>MTRVDGSWNTGVSCYGTPALWKLYVGNYLAKDGFSVAPGVEDECEDQCLSVLSPGEYHCDTGTACAGFFRIYSDEILTTYRGIGWTGYPDACVVDEINFPEQLICQHHYDLGTLPPVW</sequence>
<dbReference type="EMBL" id="CP002896">
    <property type="protein sequence ID" value="AEK41388.1"/>
    <property type="molecule type" value="Genomic_DNA"/>
</dbReference>
<accession>A0A9R0NVG9</accession>
<name>A0A9R0NVG9_AMYMS</name>